<protein>
    <submittedName>
        <fullName evidence="1">Uncharacterized protein</fullName>
    </submittedName>
</protein>
<evidence type="ECO:0000313" key="2">
    <source>
        <dbReference type="Proteomes" id="UP000887013"/>
    </source>
</evidence>
<dbReference type="EMBL" id="BMAW01042317">
    <property type="protein sequence ID" value="GFS33536.1"/>
    <property type="molecule type" value="Genomic_DNA"/>
</dbReference>
<proteinExistence type="predicted"/>
<comment type="caution">
    <text evidence="1">The sequence shown here is derived from an EMBL/GenBank/DDBJ whole genome shotgun (WGS) entry which is preliminary data.</text>
</comment>
<evidence type="ECO:0000313" key="1">
    <source>
        <dbReference type="EMBL" id="GFS33536.1"/>
    </source>
</evidence>
<dbReference type="AlphaFoldDB" id="A0A8X6K9L9"/>
<accession>A0A8X6K9L9</accession>
<name>A0A8X6K9L9_NEPPI</name>
<reference evidence="1" key="1">
    <citation type="submission" date="2020-08" db="EMBL/GenBank/DDBJ databases">
        <title>Multicomponent nature underlies the extraordinary mechanical properties of spider dragline silk.</title>
        <authorList>
            <person name="Kono N."/>
            <person name="Nakamura H."/>
            <person name="Mori M."/>
            <person name="Yoshida Y."/>
            <person name="Ohtoshi R."/>
            <person name="Malay A.D."/>
            <person name="Moran D.A.P."/>
            <person name="Tomita M."/>
            <person name="Numata K."/>
            <person name="Arakawa K."/>
        </authorList>
    </citation>
    <scope>NUCLEOTIDE SEQUENCE</scope>
</reference>
<dbReference type="Proteomes" id="UP000887013">
    <property type="component" value="Unassembled WGS sequence"/>
</dbReference>
<gene>
    <name evidence="1" type="ORF">NPIL_554341</name>
</gene>
<organism evidence="1 2">
    <name type="scientific">Nephila pilipes</name>
    <name type="common">Giant wood spider</name>
    <name type="synonym">Nephila maculata</name>
    <dbReference type="NCBI Taxonomy" id="299642"/>
    <lineage>
        <taxon>Eukaryota</taxon>
        <taxon>Metazoa</taxon>
        <taxon>Ecdysozoa</taxon>
        <taxon>Arthropoda</taxon>
        <taxon>Chelicerata</taxon>
        <taxon>Arachnida</taxon>
        <taxon>Araneae</taxon>
        <taxon>Araneomorphae</taxon>
        <taxon>Entelegynae</taxon>
        <taxon>Araneoidea</taxon>
        <taxon>Nephilidae</taxon>
        <taxon>Nephila</taxon>
    </lineage>
</organism>
<keyword evidence="2" id="KW-1185">Reference proteome</keyword>
<sequence>MLNSTANVIPLSSCSLNVSPWAFMRNIRKKRQFSSVAGLYKGRKFLSTAVFRNPSAKHPSLVDAGRQADLCKEEFYFLGWRLSWDSEMLSMYFQRDLH</sequence>